<dbReference type="AlphaFoldDB" id="A0A1X7RQH2"/>
<evidence type="ECO:0000313" key="2">
    <source>
        <dbReference type="EMBL" id="SMQ49490.1"/>
    </source>
</evidence>
<reference evidence="2 3" key="1">
    <citation type="submission" date="2016-06" db="EMBL/GenBank/DDBJ databases">
        <authorList>
            <person name="Kjaerup R.B."/>
            <person name="Dalgaard T.S."/>
            <person name="Juul-Madsen H.R."/>
        </authorList>
    </citation>
    <scope>NUCLEOTIDE SEQUENCE [LARGE SCALE GENOMIC DNA]</scope>
</reference>
<protein>
    <submittedName>
        <fullName evidence="2">Uncharacterized protein</fullName>
    </submittedName>
</protein>
<sequence length="277" mass="30940">MAMASSSGDDQHAQPSTSPPPTSDLHKVDTITSPPPAMTDQPQQHQDSPPTTTSSNMACPLLELSAELRNKIFELAFTVNDNSTRIDLFKAVGPSCALLLTCKKISSEATGIFKAAQRHYWEETKFKIDGTYAQGGTNNNDQIARILGLKCRGVALIKNLKLHLSFPHNDIQCKVVAGTNNLAWKVMLSGDETDTLGSCILDQARTHVEYDDCEMEGPTVEEILQLLRRIPSARRDRTGRWPQKKKFARVWQFMIGEAERIAENYASFGFDLWKHDY</sequence>
<feature type="compositionally biased region" description="Polar residues" evidence="1">
    <location>
        <begin position="1"/>
        <end position="16"/>
    </location>
</feature>
<dbReference type="Proteomes" id="UP000215127">
    <property type="component" value="Chromosome 4"/>
</dbReference>
<dbReference type="EMBL" id="LT853695">
    <property type="protein sequence ID" value="SMQ49490.1"/>
    <property type="molecule type" value="Genomic_DNA"/>
</dbReference>
<evidence type="ECO:0000313" key="3">
    <source>
        <dbReference type="Proteomes" id="UP000215127"/>
    </source>
</evidence>
<feature type="region of interest" description="Disordered" evidence="1">
    <location>
        <begin position="1"/>
        <end position="57"/>
    </location>
</feature>
<gene>
    <name evidence="2" type="ORF">ZT3D7_G4641</name>
</gene>
<evidence type="ECO:0000256" key="1">
    <source>
        <dbReference type="SAM" id="MobiDB-lite"/>
    </source>
</evidence>
<feature type="compositionally biased region" description="Polar residues" evidence="1">
    <location>
        <begin position="40"/>
        <end position="57"/>
    </location>
</feature>
<proteinExistence type="predicted"/>
<keyword evidence="3" id="KW-1185">Reference proteome</keyword>
<accession>A0A1X7RQH2</accession>
<organism evidence="2 3">
    <name type="scientific">Zymoseptoria tritici (strain ST99CH_3D7)</name>
    <dbReference type="NCBI Taxonomy" id="1276538"/>
    <lineage>
        <taxon>Eukaryota</taxon>
        <taxon>Fungi</taxon>
        <taxon>Dikarya</taxon>
        <taxon>Ascomycota</taxon>
        <taxon>Pezizomycotina</taxon>
        <taxon>Dothideomycetes</taxon>
        <taxon>Dothideomycetidae</taxon>
        <taxon>Mycosphaerellales</taxon>
        <taxon>Mycosphaerellaceae</taxon>
        <taxon>Zymoseptoria</taxon>
    </lineage>
</organism>
<name>A0A1X7RQH2_ZYMT9</name>